<proteinExistence type="predicted"/>
<reference evidence="1" key="2">
    <citation type="submission" date="2020-11" db="EMBL/GenBank/DDBJ databases">
        <authorList>
            <person name="McCartney M.A."/>
            <person name="Auch B."/>
            <person name="Kono T."/>
            <person name="Mallez S."/>
            <person name="Becker A."/>
            <person name="Gohl D.M."/>
            <person name="Silverstein K.A.T."/>
            <person name="Koren S."/>
            <person name="Bechman K.B."/>
            <person name="Herman A."/>
            <person name="Abrahante J.E."/>
            <person name="Garbe J."/>
        </authorList>
    </citation>
    <scope>NUCLEOTIDE SEQUENCE</scope>
    <source>
        <strain evidence="1">Duluth1</strain>
        <tissue evidence="1">Whole animal</tissue>
    </source>
</reference>
<name>A0A9D4HDS6_DREPO</name>
<dbReference type="EMBL" id="JAIWYP010000013">
    <property type="protein sequence ID" value="KAH3715820.1"/>
    <property type="molecule type" value="Genomic_DNA"/>
</dbReference>
<comment type="caution">
    <text evidence="1">The sequence shown here is derived from an EMBL/GenBank/DDBJ whole genome shotgun (WGS) entry which is preliminary data.</text>
</comment>
<evidence type="ECO:0000313" key="2">
    <source>
        <dbReference type="Proteomes" id="UP000828390"/>
    </source>
</evidence>
<dbReference type="AlphaFoldDB" id="A0A9D4HDS6"/>
<reference evidence="1" key="1">
    <citation type="journal article" date="2019" name="bioRxiv">
        <title>The Genome of the Zebra Mussel, Dreissena polymorpha: A Resource for Invasive Species Research.</title>
        <authorList>
            <person name="McCartney M.A."/>
            <person name="Auch B."/>
            <person name="Kono T."/>
            <person name="Mallez S."/>
            <person name="Zhang Y."/>
            <person name="Obille A."/>
            <person name="Becker A."/>
            <person name="Abrahante J.E."/>
            <person name="Garbe J."/>
            <person name="Badalamenti J.P."/>
            <person name="Herman A."/>
            <person name="Mangelson H."/>
            <person name="Liachko I."/>
            <person name="Sullivan S."/>
            <person name="Sone E.D."/>
            <person name="Koren S."/>
            <person name="Silverstein K.A.T."/>
            <person name="Beckman K.B."/>
            <person name="Gohl D.M."/>
        </authorList>
    </citation>
    <scope>NUCLEOTIDE SEQUENCE</scope>
    <source>
        <strain evidence="1">Duluth1</strain>
        <tissue evidence="1">Whole animal</tissue>
    </source>
</reference>
<sequence>MACRGVCESKERQLCVELAEVRGLLQITGGVRRDEPSWASRQGSVSSRQPWQGSVGTFAVMTWLGYGPDIRQSRRDSYNDTLITSAFRGGINVYYRY</sequence>
<organism evidence="1 2">
    <name type="scientific">Dreissena polymorpha</name>
    <name type="common">Zebra mussel</name>
    <name type="synonym">Mytilus polymorpha</name>
    <dbReference type="NCBI Taxonomy" id="45954"/>
    <lineage>
        <taxon>Eukaryota</taxon>
        <taxon>Metazoa</taxon>
        <taxon>Spiralia</taxon>
        <taxon>Lophotrochozoa</taxon>
        <taxon>Mollusca</taxon>
        <taxon>Bivalvia</taxon>
        <taxon>Autobranchia</taxon>
        <taxon>Heteroconchia</taxon>
        <taxon>Euheterodonta</taxon>
        <taxon>Imparidentia</taxon>
        <taxon>Neoheterodontei</taxon>
        <taxon>Myida</taxon>
        <taxon>Dreissenoidea</taxon>
        <taxon>Dreissenidae</taxon>
        <taxon>Dreissena</taxon>
    </lineage>
</organism>
<dbReference type="Proteomes" id="UP000828390">
    <property type="component" value="Unassembled WGS sequence"/>
</dbReference>
<accession>A0A9D4HDS6</accession>
<protein>
    <submittedName>
        <fullName evidence="1">Uncharacterized protein</fullName>
    </submittedName>
</protein>
<evidence type="ECO:0000313" key="1">
    <source>
        <dbReference type="EMBL" id="KAH3715820.1"/>
    </source>
</evidence>
<keyword evidence="2" id="KW-1185">Reference proteome</keyword>
<gene>
    <name evidence="1" type="ORF">DPMN_058533</name>
</gene>